<dbReference type="VEuPathDB" id="FungiDB:UREG_03091"/>
<dbReference type="RefSeq" id="XP_002543575.1">
    <property type="nucleotide sequence ID" value="XM_002543529.1"/>
</dbReference>
<gene>
    <name evidence="1" type="ORF">UREG_03091</name>
</gene>
<sequence>MAESSNILQAIIQTPDGAAVRLRDQFAGRNYVFLTFHSSPPSREKVVSPINSTAEKWDTFKEFSKNTRVQARSRWKLWLETESECAVEEPCVTRNSSRRNGHLMAFFPDCHGGRMNGIPLRGLARRQAEFRTRQSGGKQHAAAAA</sequence>
<proteinExistence type="predicted"/>
<evidence type="ECO:0000313" key="1">
    <source>
        <dbReference type="EMBL" id="EEP78246.1"/>
    </source>
</evidence>
<dbReference type="KEGG" id="ure:UREG_03091"/>
<protein>
    <submittedName>
        <fullName evidence="1">Uncharacterized protein</fullName>
    </submittedName>
</protein>
<dbReference type="GeneID" id="8439438"/>
<dbReference type="HOGENOM" id="CLU_1788261_0_0_1"/>
<dbReference type="EMBL" id="CH476616">
    <property type="protein sequence ID" value="EEP78246.1"/>
    <property type="molecule type" value="Genomic_DNA"/>
</dbReference>
<dbReference type="Proteomes" id="UP000002058">
    <property type="component" value="Unassembled WGS sequence"/>
</dbReference>
<accession>C4JP32</accession>
<keyword evidence="2" id="KW-1185">Reference proteome</keyword>
<reference evidence="2" key="1">
    <citation type="journal article" date="2009" name="Genome Res.">
        <title>Comparative genomic analyses of the human fungal pathogens Coccidioides and their relatives.</title>
        <authorList>
            <person name="Sharpton T.J."/>
            <person name="Stajich J.E."/>
            <person name="Rounsley S.D."/>
            <person name="Gardner M.J."/>
            <person name="Wortman J.R."/>
            <person name="Jordar V.S."/>
            <person name="Maiti R."/>
            <person name="Kodira C.D."/>
            <person name="Neafsey D.E."/>
            <person name="Zeng Q."/>
            <person name="Hung C.-Y."/>
            <person name="McMahan C."/>
            <person name="Muszewska A."/>
            <person name="Grynberg M."/>
            <person name="Mandel M.A."/>
            <person name="Kellner E.M."/>
            <person name="Barker B.M."/>
            <person name="Galgiani J.N."/>
            <person name="Orbach M.J."/>
            <person name="Kirkland T.N."/>
            <person name="Cole G.T."/>
            <person name="Henn M.R."/>
            <person name="Birren B.W."/>
            <person name="Taylor J.W."/>
        </authorList>
    </citation>
    <scope>NUCLEOTIDE SEQUENCE [LARGE SCALE GENOMIC DNA]</scope>
    <source>
        <strain evidence="2">UAMH 1704</strain>
    </source>
</reference>
<evidence type="ECO:0000313" key="2">
    <source>
        <dbReference type="Proteomes" id="UP000002058"/>
    </source>
</evidence>
<name>C4JP32_UNCRE</name>
<organism evidence="1 2">
    <name type="scientific">Uncinocarpus reesii (strain UAMH 1704)</name>
    <dbReference type="NCBI Taxonomy" id="336963"/>
    <lineage>
        <taxon>Eukaryota</taxon>
        <taxon>Fungi</taxon>
        <taxon>Dikarya</taxon>
        <taxon>Ascomycota</taxon>
        <taxon>Pezizomycotina</taxon>
        <taxon>Eurotiomycetes</taxon>
        <taxon>Eurotiomycetidae</taxon>
        <taxon>Onygenales</taxon>
        <taxon>Onygenaceae</taxon>
        <taxon>Uncinocarpus</taxon>
    </lineage>
</organism>
<dbReference type="InParanoid" id="C4JP32"/>
<dbReference type="AlphaFoldDB" id="C4JP32"/>